<dbReference type="EMBL" id="LR743592">
    <property type="protein sequence ID" value="CAA2620648.1"/>
    <property type="molecule type" value="Genomic_DNA"/>
</dbReference>
<evidence type="ECO:0000313" key="3">
    <source>
        <dbReference type="Proteomes" id="UP001189122"/>
    </source>
</evidence>
<accession>A0A7I8IQZ6</accession>
<dbReference type="PANTHER" id="PTHR32161">
    <property type="entry name" value="DPP6 N-TERMINAL DOMAIN-LIKE PROTEIN"/>
    <property type="match status" value="1"/>
</dbReference>
<dbReference type="PANTHER" id="PTHR32161:SF8">
    <property type="entry name" value="DPP6 N-TERMINAL DOMAIN-LIKE PROTEIN"/>
    <property type="match status" value="1"/>
</dbReference>
<evidence type="ECO:0000313" key="2">
    <source>
        <dbReference type="EMBL" id="CAA2620648.1"/>
    </source>
</evidence>
<reference evidence="2 3" key="1">
    <citation type="submission" date="2019-12" db="EMBL/GenBank/DDBJ databases">
        <authorList>
            <person name="Scholz U."/>
            <person name="Mascher M."/>
            <person name="Fiebig A."/>
        </authorList>
    </citation>
    <scope>NUCLEOTIDE SEQUENCE</scope>
</reference>
<dbReference type="SUPFAM" id="SSF82171">
    <property type="entry name" value="DPP6 N-terminal domain-like"/>
    <property type="match status" value="1"/>
</dbReference>
<proteinExistence type="predicted"/>
<dbReference type="EMBL" id="CACRZD030000005">
    <property type="protein sequence ID" value="CAA6660398.1"/>
    <property type="molecule type" value="Genomic_DNA"/>
</dbReference>
<dbReference type="AlphaFoldDB" id="A0A7I8IQZ6"/>
<dbReference type="Pfam" id="PF07676">
    <property type="entry name" value="PD40"/>
    <property type="match status" value="3"/>
</dbReference>
<gene>
    <name evidence="2" type="ORF">SI7747_05006817</name>
</gene>
<name>A0A7I8IQZ6_SPIIN</name>
<organism evidence="2">
    <name type="scientific">Spirodela intermedia</name>
    <name type="common">Intermediate duckweed</name>
    <dbReference type="NCBI Taxonomy" id="51605"/>
    <lineage>
        <taxon>Eukaryota</taxon>
        <taxon>Viridiplantae</taxon>
        <taxon>Streptophyta</taxon>
        <taxon>Embryophyta</taxon>
        <taxon>Tracheophyta</taxon>
        <taxon>Spermatophyta</taxon>
        <taxon>Magnoliopsida</taxon>
        <taxon>Liliopsida</taxon>
        <taxon>Araceae</taxon>
        <taxon>Lemnoideae</taxon>
        <taxon>Spirodela</taxon>
    </lineage>
</organism>
<sequence length="665" mass="72215">MSSPPPCFCLPFLLLLLTFIESGSGPAVASGEGLAGEGGKTSIVFSTVGRSRYEFDIFSLPVPSSSQSSSGDFAELLLSDGLSVNYNGFFPTDPSSLLSLLTRNGSSNIYLNVYRSAAGGRSNRRSALDVPTGLNLPLLRPKGEARFSQRDRPSVYGEHLIYVSTHEAPGVPRKSWAATKRLTPPGVADFSPAVSPSGDWTTVASSGYRGYTGETRDLQTHIAVFRTRDGSERTVVVDHGGWPCWADDSTLYFHRLSDDGWWSIFKATAIGGGSPVAVDRVTPPGLHAFTPACGNGFLAMATRRPSSEFRHIELLDLASGVFVDVTRRVSPDAHHFNPFVSPDFARIGYHRCRGGATALLLENIQSPDSEISLFRLDGFFPSFSPDGAGLPTRGCPREVFSGNAFATAWDWKRKGVIYTSHGPDFANESTEVDVISIAVGEDELGSPSPSIKKLTAGAQNNAFPSPSPDGKWVVFRSGRSGHKNLYIMDAVEGEAKELRQLTSGPWTDTMCSWSPDGEWIAFASDRDNPGGGSFSIFFVHPDGTGLRKVVQSGHGGRANHPYFSPDARRIVFTSDYAGVSAEIISTPNQFQPYGEIFVANVDGSEIRRLTHNAYEDGTPSWGATFMKPADVGEHLPENYRCKFDDQRWLRSQARHTEEVTCLKSP</sequence>
<keyword evidence="1" id="KW-0732">Signal</keyword>
<dbReference type="Proteomes" id="UP001189122">
    <property type="component" value="Unassembled WGS sequence"/>
</dbReference>
<keyword evidence="3" id="KW-1185">Reference proteome</keyword>
<feature type="signal peptide" evidence="1">
    <location>
        <begin position="1"/>
        <end position="22"/>
    </location>
</feature>
<evidence type="ECO:0000256" key="1">
    <source>
        <dbReference type="SAM" id="SignalP"/>
    </source>
</evidence>
<feature type="chain" id="PRO_5029764809" evidence="1">
    <location>
        <begin position="23"/>
        <end position="665"/>
    </location>
</feature>
<dbReference type="Gene3D" id="2.120.10.30">
    <property type="entry name" value="TolB, C-terminal domain"/>
    <property type="match status" value="2"/>
</dbReference>
<protein>
    <submittedName>
        <fullName evidence="2">Uncharacterized protein</fullName>
    </submittedName>
</protein>
<dbReference type="InterPro" id="IPR011659">
    <property type="entry name" value="WD40"/>
</dbReference>
<dbReference type="InterPro" id="IPR011042">
    <property type="entry name" value="6-blade_b-propeller_TolB-like"/>
</dbReference>